<feature type="coiled-coil region" evidence="1">
    <location>
        <begin position="776"/>
        <end position="806"/>
    </location>
</feature>
<dbReference type="GO" id="GO:0048193">
    <property type="term" value="P:Golgi vesicle transport"/>
    <property type="evidence" value="ECO:0007669"/>
    <property type="project" value="TreeGrafter"/>
</dbReference>
<feature type="coiled-coil region" evidence="1">
    <location>
        <begin position="358"/>
        <end position="406"/>
    </location>
</feature>
<accession>A0A836LIS6</accession>
<comment type="caution">
    <text evidence="3">The sequence shown here is derived from an EMBL/GenBank/DDBJ whole genome shotgun (WGS) entry which is preliminary data.</text>
</comment>
<feature type="compositionally biased region" description="Polar residues" evidence="2">
    <location>
        <begin position="69"/>
        <end position="80"/>
    </location>
</feature>
<feature type="compositionally biased region" description="Basic and acidic residues" evidence="2">
    <location>
        <begin position="661"/>
        <end position="697"/>
    </location>
</feature>
<feature type="compositionally biased region" description="Polar residues" evidence="2">
    <location>
        <begin position="733"/>
        <end position="743"/>
    </location>
</feature>
<feature type="region of interest" description="Disordered" evidence="2">
    <location>
        <begin position="644"/>
        <end position="707"/>
    </location>
</feature>
<proteinExistence type="predicted"/>
<feature type="coiled-coil region" evidence="1">
    <location>
        <begin position="984"/>
        <end position="1011"/>
    </location>
</feature>
<evidence type="ECO:0000313" key="4">
    <source>
        <dbReference type="Proteomes" id="UP000674318"/>
    </source>
</evidence>
<evidence type="ECO:0000313" key="3">
    <source>
        <dbReference type="EMBL" id="KAG5508808.1"/>
    </source>
</evidence>
<dbReference type="GeneID" id="94291351"/>
<dbReference type="KEGG" id="phet:94291351"/>
<sequence>MLEYRCISVKKLVPPVPSPSPLRDEAGVPVGAKKLKFSAERPIESESRTPQSTLSPNAFIATAHDASEGVTTPSPSNPAGSSGREGSMNWQTRVCRTPSAHVHPAPFSSPGGVDFAESAVVALAVNKAPPHPGSIPAQSLQEKTEAAGAGKNSPLAGEALVDSAPRSPLRRDASHVNEVNDVTGRDLSILSTVATAACGAAQNSNCHLDASRSHNVSIGLDGLPLEVARQAVGTAHITTTTTIPPPPASSSSESLTKFCRSAGSPAQDTLPLMPRTAGGYTSCGALPHKVPSESSSYYDSTLGTAGITLPAGMNSSGCTSSQRALVQYVTSPTDMETLSHGCRDSATGGDAGYGPCRHVEIRAMLIMAERELAEVREECAKRGMKVETLEAALDRERTNLRALRDRHAGEATAVREEHDAQTRQLREQLHVLKMVSESAMAEKSKMAEDAARRKKELLALLDREREEKSYIMADYREQTESLIAEQGREITSLRGALNKLKGEYDAVSKQRQTVEEELEGLQEKLEDMTAQMEKERSDAASKAKDLQANMQQECESLREHLAVMQEQLQRAAIQHTARQKDLSDQLQKDEEKLRVMEEEHQHALDALKQAYRRDTDSLREEMNRVKEAHYKQEEELRHDLEKVTKRESRSVESLRQALEQARQEKDLSVEEGLKQRETLQRQHRDKMAALQKERDETAQQLAEELSARKNREADVEVLRVRAENMEKANQRLSNELETTQAAQRTRERSTEQAHQVTMEAMRTKLRTALTDLGYAQEQLSQQAADAQQLRDELARRTSALEAAKEKILKLESVSADELSKAKDAALQRENEDAQTITQLRTSKTQLEATCEQLERQLKEMEGRVQGTVKQVDEERRALEEANCRLQDARVEVEDLRSVVNHERERGANALEEKRQLERQLAEEKLYHEELENTLHMAERKLQEQQQDHARQLKQMDGKLEEQAQRHHAELAAARMATEQVRGEVVRMREVLAEKETSLQRAREDVGRLHREAAMREGGLQEEMEDLREAQEVEMRRIDELLNGLRSDLAKSQATCAQYQRELSNIHRSSAGARSDLEMALEQADVDRAKLLEDLKYRDQLNQELQGTVRLLSSRLSSNEEEVRRMQEELADTNKRIQDAHTLIGRKDAAIGQLNAKLRAYESRH</sequence>
<feature type="region of interest" description="Disordered" evidence="2">
    <location>
        <begin position="733"/>
        <end position="755"/>
    </location>
</feature>
<dbReference type="OrthoDB" id="250328at2759"/>
<evidence type="ECO:0000256" key="2">
    <source>
        <dbReference type="SAM" id="MobiDB-lite"/>
    </source>
</evidence>
<dbReference type="GO" id="GO:0031267">
    <property type="term" value="F:small GTPase binding"/>
    <property type="evidence" value="ECO:0007669"/>
    <property type="project" value="TreeGrafter"/>
</dbReference>
<feature type="coiled-coil region" evidence="1">
    <location>
        <begin position="836"/>
        <end position="954"/>
    </location>
</feature>
<dbReference type="RefSeq" id="XP_067758276.1">
    <property type="nucleotide sequence ID" value="XM_067901274.1"/>
</dbReference>
<dbReference type="AlphaFoldDB" id="A0A836LIS6"/>
<name>A0A836LIS6_9TRYP</name>
<keyword evidence="1" id="KW-0175">Coiled coil</keyword>
<reference evidence="3 4" key="1">
    <citation type="submission" date="2021-02" db="EMBL/GenBank/DDBJ databases">
        <title>Porcisia hertigi Genome sequencing and assembly.</title>
        <authorList>
            <person name="Almutairi H."/>
            <person name="Gatherer D."/>
        </authorList>
    </citation>
    <scope>NUCLEOTIDE SEQUENCE [LARGE SCALE GENOMIC DNA]</scope>
    <source>
        <strain evidence="3 4">C119</strain>
    </source>
</reference>
<dbReference type="EMBL" id="JAFJZO010000016">
    <property type="protein sequence ID" value="KAG5508808.1"/>
    <property type="molecule type" value="Genomic_DNA"/>
</dbReference>
<gene>
    <name evidence="3" type="ORF">JKF63_05307</name>
</gene>
<evidence type="ECO:0000256" key="1">
    <source>
        <dbReference type="SAM" id="Coils"/>
    </source>
</evidence>
<dbReference type="Proteomes" id="UP000674318">
    <property type="component" value="Unassembled WGS sequence"/>
</dbReference>
<protein>
    <submittedName>
        <fullName evidence="3">Uncharacterized protein</fullName>
    </submittedName>
</protein>
<organism evidence="3 4">
    <name type="scientific">Porcisia hertigi</name>
    <dbReference type="NCBI Taxonomy" id="2761500"/>
    <lineage>
        <taxon>Eukaryota</taxon>
        <taxon>Discoba</taxon>
        <taxon>Euglenozoa</taxon>
        <taxon>Kinetoplastea</taxon>
        <taxon>Metakinetoplastina</taxon>
        <taxon>Trypanosomatida</taxon>
        <taxon>Trypanosomatidae</taxon>
        <taxon>Leishmaniinae</taxon>
        <taxon>Porcisia</taxon>
    </lineage>
</organism>
<feature type="region of interest" description="Disordered" evidence="2">
    <location>
        <begin position="131"/>
        <end position="157"/>
    </location>
</feature>
<dbReference type="GO" id="GO:0005794">
    <property type="term" value="C:Golgi apparatus"/>
    <property type="evidence" value="ECO:0007669"/>
    <property type="project" value="TreeGrafter"/>
</dbReference>
<dbReference type="PANTHER" id="PTHR19327">
    <property type="entry name" value="GOLGIN"/>
    <property type="match status" value="1"/>
</dbReference>
<feature type="coiled-coil region" evidence="1">
    <location>
        <begin position="1041"/>
        <end position="1142"/>
    </location>
</feature>
<keyword evidence="4" id="KW-1185">Reference proteome</keyword>
<feature type="region of interest" description="Disordered" evidence="2">
    <location>
        <begin position="62"/>
        <end position="88"/>
    </location>
</feature>
<dbReference type="PANTHER" id="PTHR19327:SF0">
    <property type="entry name" value="GOLGIN SUBFAMILY A MEMBER 4"/>
    <property type="match status" value="1"/>
</dbReference>